<reference evidence="4" key="1">
    <citation type="journal article" date="2017" name="Nat. Microbiol.">
        <title>Global analysis of biosynthetic gene clusters reveals vast potential of secondary metabolite production in Penicillium species.</title>
        <authorList>
            <person name="Nielsen J.C."/>
            <person name="Grijseels S."/>
            <person name="Prigent S."/>
            <person name="Ji B."/>
            <person name="Dainat J."/>
            <person name="Nielsen K.F."/>
            <person name="Frisvad J.C."/>
            <person name="Workman M."/>
            <person name="Nielsen J."/>
        </authorList>
    </citation>
    <scope>NUCLEOTIDE SEQUENCE [LARGE SCALE GENOMIC DNA]</scope>
    <source>
        <strain evidence="4">IBT 29525</strain>
    </source>
</reference>
<name>A0A1V6R0X2_9EURO</name>
<feature type="compositionally biased region" description="Low complexity" evidence="1">
    <location>
        <begin position="248"/>
        <end position="266"/>
    </location>
</feature>
<feature type="region of interest" description="Disordered" evidence="1">
    <location>
        <begin position="24"/>
        <end position="50"/>
    </location>
</feature>
<keyword evidence="2" id="KW-0472">Membrane</keyword>
<evidence type="ECO:0000313" key="4">
    <source>
        <dbReference type="Proteomes" id="UP000191612"/>
    </source>
</evidence>
<feature type="compositionally biased region" description="Low complexity" evidence="1">
    <location>
        <begin position="223"/>
        <end position="237"/>
    </location>
</feature>
<keyword evidence="2" id="KW-1133">Transmembrane helix</keyword>
<dbReference type="STRING" id="60172.A0A1V6R0X2"/>
<feature type="transmembrane region" description="Helical" evidence="2">
    <location>
        <begin position="268"/>
        <end position="291"/>
    </location>
</feature>
<evidence type="ECO:0000256" key="1">
    <source>
        <dbReference type="SAM" id="MobiDB-lite"/>
    </source>
</evidence>
<evidence type="ECO:0000313" key="3">
    <source>
        <dbReference type="EMBL" id="OQD95105.1"/>
    </source>
</evidence>
<organism evidence="3 4">
    <name type="scientific">Penicillium solitum</name>
    <dbReference type="NCBI Taxonomy" id="60172"/>
    <lineage>
        <taxon>Eukaryota</taxon>
        <taxon>Fungi</taxon>
        <taxon>Dikarya</taxon>
        <taxon>Ascomycota</taxon>
        <taxon>Pezizomycotina</taxon>
        <taxon>Eurotiomycetes</taxon>
        <taxon>Eurotiomycetidae</taxon>
        <taxon>Eurotiales</taxon>
        <taxon>Aspergillaceae</taxon>
        <taxon>Penicillium</taxon>
    </lineage>
</organism>
<dbReference type="AlphaFoldDB" id="A0A1V6R0X2"/>
<feature type="compositionally biased region" description="Low complexity" evidence="1">
    <location>
        <begin position="37"/>
        <end position="50"/>
    </location>
</feature>
<keyword evidence="4" id="KW-1185">Reference proteome</keyword>
<dbReference type="Proteomes" id="UP000191612">
    <property type="component" value="Unassembled WGS sequence"/>
</dbReference>
<sequence>MRILSTALPVDPCKIPPTKLRAKRFASETVPRRKHSSSSPDSPDSLDDLLSPTTIMTATTPLALTTTFSPPPACTTDTWYVEYVTGVYYYTTSISNSREGWYLSQGPTDWSSCFPSGYEATTAFYYSPGVCPSGYSIADSTVLSIGSSSETRATCCPSSFTAQPGDDMVWYSTNRCYSDNTDTNHVWTFTQGGTITSKMMSGGLNAKAVFVRWQYTDFQTTATTTTDSKATSTGSTARNAVSSSGPLATATTPSTGQSGSSQGGSSRAWIAGPVIGVVVGCVLIALAATWYNRRRWRQKGPTGAELPVKPSTEPPHDMAELYQEPKVFEAPCKPAYSGPFELSTTQHR</sequence>
<gene>
    <name evidence="3" type="ORF">PENSOL_c022G06153</name>
</gene>
<accession>A0A1V6R0X2</accession>
<feature type="region of interest" description="Disordered" evidence="1">
    <location>
        <begin position="223"/>
        <end position="266"/>
    </location>
</feature>
<dbReference type="EMBL" id="MDYO01000022">
    <property type="protein sequence ID" value="OQD95105.1"/>
    <property type="molecule type" value="Genomic_DNA"/>
</dbReference>
<proteinExistence type="predicted"/>
<keyword evidence="2" id="KW-0812">Transmembrane</keyword>
<comment type="caution">
    <text evidence="3">The sequence shown here is derived from an EMBL/GenBank/DDBJ whole genome shotgun (WGS) entry which is preliminary data.</text>
</comment>
<evidence type="ECO:0000256" key="2">
    <source>
        <dbReference type="SAM" id="Phobius"/>
    </source>
</evidence>
<protein>
    <submittedName>
        <fullName evidence="3">Uncharacterized protein</fullName>
    </submittedName>
</protein>